<dbReference type="Proteomes" id="UP000316778">
    <property type="component" value="Unassembled WGS sequence"/>
</dbReference>
<dbReference type="PROSITE" id="PS51257">
    <property type="entry name" value="PROKAR_LIPOPROTEIN"/>
    <property type="match status" value="1"/>
</dbReference>
<dbReference type="OrthoDB" id="997115at2"/>
<feature type="signal peptide" evidence="1">
    <location>
        <begin position="1"/>
        <end position="23"/>
    </location>
</feature>
<accession>A0A562SMV5</accession>
<evidence type="ECO:0000256" key="1">
    <source>
        <dbReference type="SAM" id="SignalP"/>
    </source>
</evidence>
<gene>
    <name evidence="2" type="ORF">LX66_5203</name>
</gene>
<evidence type="ECO:0000313" key="2">
    <source>
        <dbReference type="EMBL" id="TWI82627.1"/>
    </source>
</evidence>
<reference evidence="2 3" key="1">
    <citation type="journal article" date="2013" name="Stand. Genomic Sci.">
        <title>Genomic Encyclopedia of Type Strains, Phase I: The one thousand microbial genomes (KMG-I) project.</title>
        <authorList>
            <person name="Kyrpides N.C."/>
            <person name="Woyke T."/>
            <person name="Eisen J.A."/>
            <person name="Garrity G."/>
            <person name="Lilburn T.G."/>
            <person name="Beck B.J."/>
            <person name="Whitman W.B."/>
            <person name="Hugenholtz P."/>
            <person name="Klenk H.P."/>
        </authorList>
    </citation>
    <scope>NUCLEOTIDE SEQUENCE [LARGE SCALE GENOMIC DNA]</scope>
    <source>
        <strain evidence="2 3">DSM 13484</strain>
    </source>
</reference>
<protein>
    <submittedName>
        <fullName evidence="2">Uncharacterized protein</fullName>
    </submittedName>
</protein>
<sequence length="104" mass="11405">MKFLAFIMAIIVLALSCMPCADAASAMMARKAKTEITKTPVQQHPDTDTCSPFCQCTCCAGFTLNYGFYTLITPANFTSSLYSDNRQSGIIEISLPVWQPPQLL</sequence>
<dbReference type="RefSeq" id="WP_145718865.1">
    <property type="nucleotide sequence ID" value="NZ_BAAAFY010000006.1"/>
</dbReference>
<dbReference type="InterPro" id="IPR046601">
    <property type="entry name" value="DUF6660"/>
</dbReference>
<organism evidence="2 3">
    <name type="scientific">Chitinophaga japonensis</name>
    <name type="common">Flexibacter japonensis</name>
    <dbReference type="NCBI Taxonomy" id="104662"/>
    <lineage>
        <taxon>Bacteria</taxon>
        <taxon>Pseudomonadati</taxon>
        <taxon>Bacteroidota</taxon>
        <taxon>Chitinophagia</taxon>
        <taxon>Chitinophagales</taxon>
        <taxon>Chitinophagaceae</taxon>
        <taxon>Chitinophaga</taxon>
    </lineage>
</organism>
<feature type="chain" id="PRO_5021827632" evidence="1">
    <location>
        <begin position="24"/>
        <end position="104"/>
    </location>
</feature>
<proteinExistence type="predicted"/>
<dbReference type="EMBL" id="VLLG01000006">
    <property type="protein sequence ID" value="TWI82627.1"/>
    <property type="molecule type" value="Genomic_DNA"/>
</dbReference>
<comment type="caution">
    <text evidence="2">The sequence shown here is derived from an EMBL/GenBank/DDBJ whole genome shotgun (WGS) entry which is preliminary data.</text>
</comment>
<evidence type="ECO:0000313" key="3">
    <source>
        <dbReference type="Proteomes" id="UP000316778"/>
    </source>
</evidence>
<dbReference type="AlphaFoldDB" id="A0A562SMV5"/>
<keyword evidence="3" id="KW-1185">Reference proteome</keyword>
<name>A0A562SMV5_CHIJA</name>
<keyword evidence="1" id="KW-0732">Signal</keyword>
<dbReference type="Pfam" id="PF20365">
    <property type="entry name" value="DUF6660"/>
    <property type="match status" value="1"/>
</dbReference>